<evidence type="ECO:0000313" key="1">
    <source>
        <dbReference type="EMBL" id="CAA6808471.1"/>
    </source>
</evidence>
<protein>
    <submittedName>
        <fullName evidence="1">Uncharacterized protein</fullName>
    </submittedName>
</protein>
<dbReference type="AlphaFoldDB" id="A0A6S6SRY5"/>
<sequence>MIQINKVSFMELLEYFYDRNNDIDNYHPRKFNISANEKILIYGSPASGKTSLVLDYLMRFDSENILYIDFQDPKFAFRDIMEEDVQGFINAHNINYLILDHYEHEYFELFPTVKQLIILSATFYQYEENIEVLKVPLLDYEEFFSFQKRGTEKQIFNLFIRQGTLPALAIQSTPKEQLFLNFIRSHFNDSEQKLLAVLAHFNGATVTTFQLYTHAKERYKISKDLIYKQIKSFKEQGIITFISDIENPKQKRLLFFDFALAKYLTLSQGFPKQFETMVALSLVKHKIPFKTFSTNAYITHINHLILPAPFENEESSWKKAHNKFANYKKQKIQKVYIITVGTSFEFRIENITFEALPFYEWVVINDES</sequence>
<organism evidence="1">
    <name type="scientific">uncultured Sulfurovum sp</name>
    <dbReference type="NCBI Taxonomy" id="269237"/>
    <lineage>
        <taxon>Bacteria</taxon>
        <taxon>Pseudomonadati</taxon>
        <taxon>Campylobacterota</taxon>
        <taxon>Epsilonproteobacteria</taxon>
        <taxon>Campylobacterales</taxon>
        <taxon>Sulfurovaceae</taxon>
        <taxon>Sulfurovum</taxon>
        <taxon>environmental samples</taxon>
    </lineage>
</organism>
<accession>A0A6S6SRY5</accession>
<name>A0A6S6SRY5_9BACT</name>
<proteinExistence type="predicted"/>
<dbReference type="SUPFAM" id="SSF52540">
    <property type="entry name" value="P-loop containing nucleoside triphosphate hydrolases"/>
    <property type="match status" value="1"/>
</dbReference>
<reference evidence="1" key="1">
    <citation type="submission" date="2020-01" db="EMBL/GenBank/DDBJ databases">
        <authorList>
            <person name="Meier V. D."/>
            <person name="Meier V D."/>
        </authorList>
    </citation>
    <scope>NUCLEOTIDE SEQUENCE</scope>
    <source>
        <strain evidence="1">HLG_WM_MAG_05</strain>
    </source>
</reference>
<dbReference type="InterPro" id="IPR027417">
    <property type="entry name" value="P-loop_NTPase"/>
</dbReference>
<dbReference type="Gene3D" id="3.40.50.300">
    <property type="entry name" value="P-loop containing nucleotide triphosphate hydrolases"/>
    <property type="match status" value="1"/>
</dbReference>
<dbReference type="EMBL" id="CACVAU010000029">
    <property type="protein sequence ID" value="CAA6808471.1"/>
    <property type="molecule type" value="Genomic_DNA"/>
</dbReference>
<gene>
    <name evidence="1" type="ORF">HELGO_WM13576</name>
</gene>